<feature type="transmembrane region" description="Helical" evidence="10">
    <location>
        <begin position="7"/>
        <end position="28"/>
    </location>
</feature>
<evidence type="ECO:0000259" key="12">
    <source>
        <dbReference type="PROSITE" id="PS50110"/>
    </source>
</evidence>
<evidence type="ECO:0000256" key="9">
    <source>
        <dbReference type="PROSITE-ProRule" id="PRU00169"/>
    </source>
</evidence>
<dbReference type="InterPro" id="IPR005467">
    <property type="entry name" value="His_kinase_dom"/>
</dbReference>
<dbReference type="PROSITE" id="PS50109">
    <property type="entry name" value="HIS_KIN"/>
    <property type="match status" value="1"/>
</dbReference>
<comment type="catalytic activity">
    <reaction evidence="1">
        <text>ATP + protein L-histidine = ADP + protein N-phospho-L-histidine.</text>
        <dbReference type="EC" id="2.7.13.3"/>
    </reaction>
</comment>
<feature type="transmembrane region" description="Helical" evidence="10">
    <location>
        <begin position="40"/>
        <end position="60"/>
    </location>
</feature>
<dbReference type="SMART" id="SM00448">
    <property type="entry name" value="REC"/>
    <property type="match status" value="1"/>
</dbReference>
<dbReference type="SUPFAM" id="SSF52172">
    <property type="entry name" value="CheY-like"/>
    <property type="match status" value="1"/>
</dbReference>
<sequence length="451" mass="49376">MRYQPALRISLIYAGLSLIYIFLSDWLVEQLIANSSAGMIQTTKGAVFVSLSALVIYLLIRAELRKQAWLREVATRTERLEAIGQFATVMAHDFNNMLMVVMGSMELSEDTLPQEHPARKHLANAMSAAEKAGGLTQRMLVFSRQGHLRSKPVDVNQIARELTPLLNLAAGENISLRCNLSEGLPAVMAEPSKFDNILLNLIVNSRDAMPKGGDVVLETAAERVESQLSEGHWTVPPGDYVTVSVRDTGHGISKHDMEKVLEPFFTTKPVGKGTGLGLTTLHDSMQEWKSHLIITSADGLGTTVKMYLTPADHEDPASLKAKRSNRTASSKGETILLVENAADVRSTVTDQLRSLGYEVRSAASVPEAQLILQEEPKIDLLLSDIMLDRDKTGVALAKLARSADKTLKIVLMSGHADPVLTAEMTNFAELGWLAKPFGRSALNCELRKLLD</sequence>
<dbReference type="EC" id="2.7.13.3" evidence="2"/>
<dbReference type="Gene3D" id="3.30.565.10">
    <property type="entry name" value="Histidine kinase-like ATPase, C-terminal domain"/>
    <property type="match status" value="1"/>
</dbReference>
<dbReference type="SMART" id="SM00388">
    <property type="entry name" value="HisKA"/>
    <property type="match status" value="1"/>
</dbReference>
<dbReference type="Pfam" id="PF02518">
    <property type="entry name" value="HATPase_c"/>
    <property type="match status" value="1"/>
</dbReference>
<evidence type="ECO:0000313" key="14">
    <source>
        <dbReference type="Proteomes" id="UP000645462"/>
    </source>
</evidence>
<keyword evidence="6" id="KW-0418">Kinase</keyword>
<evidence type="ECO:0000259" key="11">
    <source>
        <dbReference type="PROSITE" id="PS50109"/>
    </source>
</evidence>
<feature type="modified residue" description="4-aspartylphosphate" evidence="9">
    <location>
        <position position="384"/>
    </location>
</feature>
<evidence type="ECO:0000256" key="8">
    <source>
        <dbReference type="ARBA" id="ARBA00023012"/>
    </source>
</evidence>
<dbReference type="RefSeq" id="WP_188484099.1">
    <property type="nucleotide sequence ID" value="NZ_BMFC01000020.1"/>
</dbReference>
<organism evidence="13 14">
    <name type="scientific">Marivita lacus</name>
    <dbReference type="NCBI Taxonomy" id="1323742"/>
    <lineage>
        <taxon>Bacteria</taxon>
        <taxon>Pseudomonadati</taxon>
        <taxon>Pseudomonadota</taxon>
        <taxon>Alphaproteobacteria</taxon>
        <taxon>Rhodobacterales</taxon>
        <taxon>Roseobacteraceae</taxon>
        <taxon>Marivita</taxon>
    </lineage>
</organism>
<gene>
    <name evidence="13" type="ORF">GCM10011363_42330</name>
</gene>
<evidence type="ECO:0000256" key="4">
    <source>
        <dbReference type="ARBA" id="ARBA00022679"/>
    </source>
</evidence>
<evidence type="ECO:0000256" key="2">
    <source>
        <dbReference type="ARBA" id="ARBA00012438"/>
    </source>
</evidence>
<dbReference type="Pfam" id="PF00512">
    <property type="entry name" value="HisKA"/>
    <property type="match status" value="1"/>
</dbReference>
<dbReference type="CDD" id="cd00082">
    <property type="entry name" value="HisKA"/>
    <property type="match status" value="1"/>
</dbReference>
<dbReference type="Gene3D" id="3.40.50.2300">
    <property type="match status" value="1"/>
</dbReference>
<dbReference type="Proteomes" id="UP000645462">
    <property type="component" value="Unassembled WGS sequence"/>
</dbReference>
<dbReference type="PANTHER" id="PTHR43065:SF46">
    <property type="entry name" value="C4-DICARBOXYLATE TRANSPORT SENSOR PROTEIN DCTB"/>
    <property type="match status" value="1"/>
</dbReference>
<keyword evidence="10" id="KW-1133">Transmembrane helix</keyword>
<evidence type="ECO:0000256" key="10">
    <source>
        <dbReference type="SAM" id="Phobius"/>
    </source>
</evidence>
<keyword evidence="10" id="KW-0812">Transmembrane</keyword>
<feature type="domain" description="Histidine kinase" evidence="11">
    <location>
        <begin position="89"/>
        <end position="312"/>
    </location>
</feature>
<reference evidence="14" key="1">
    <citation type="journal article" date="2019" name="Int. J. Syst. Evol. Microbiol.">
        <title>The Global Catalogue of Microorganisms (GCM) 10K type strain sequencing project: providing services to taxonomists for standard genome sequencing and annotation.</title>
        <authorList>
            <consortium name="The Broad Institute Genomics Platform"/>
            <consortium name="The Broad Institute Genome Sequencing Center for Infectious Disease"/>
            <person name="Wu L."/>
            <person name="Ma J."/>
        </authorList>
    </citation>
    <scope>NUCLEOTIDE SEQUENCE [LARGE SCALE GENOMIC DNA]</scope>
    <source>
        <strain evidence="14">CGMCC 1.12478</strain>
    </source>
</reference>
<evidence type="ECO:0000256" key="3">
    <source>
        <dbReference type="ARBA" id="ARBA00022553"/>
    </source>
</evidence>
<accession>A0ABQ1LDQ4</accession>
<keyword evidence="10" id="KW-0472">Membrane</keyword>
<dbReference type="InterPro" id="IPR036890">
    <property type="entry name" value="HATPase_C_sf"/>
</dbReference>
<proteinExistence type="predicted"/>
<dbReference type="SUPFAM" id="SSF47384">
    <property type="entry name" value="Homodimeric domain of signal transducing histidine kinase"/>
    <property type="match status" value="1"/>
</dbReference>
<dbReference type="SUPFAM" id="SSF55874">
    <property type="entry name" value="ATPase domain of HSP90 chaperone/DNA topoisomerase II/histidine kinase"/>
    <property type="match status" value="1"/>
</dbReference>
<evidence type="ECO:0000256" key="1">
    <source>
        <dbReference type="ARBA" id="ARBA00000085"/>
    </source>
</evidence>
<evidence type="ECO:0000256" key="6">
    <source>
        <dbReference type="ARBA" id="ARBA00022777"/>
    </source>
</evidence>
<keyword evidence="14" id="KW-1185">Reference proteome</keyword>
<evidence type="ECO:0000313" key="13">
    <source>
        <dbReference type="EMBL" id="GGC21236.1"/>
    </source>
</evidence>
<dbReference type="InterPro" id="IPR011006">
    <property type="entry name" value="CheY-like_superfamily"/>
</dbReference>
<feature type="domain" description="Response regulatory" evidence="12">
    <location>
        <begin position="334"/>
        <end position="450"/>
    </location>
</feature>
<dbReference type="SMART" id="SM00387">
    <property type="entry name" value="HATPase_c"/>
    <property type="match status" value="1"/>
</dbReference>
<keyword evidence="8" id="KW-0902">Two-component regulatory system</keyword>
<dbReference type="InterPro" id="IPR036097">
    <property type="entry name" value="HisK_dim/P_sf"/>
</dbReference>
<dbReference type="Pfam" id="PF00072">
    <property type="entry name" value="Response_reg"/>
    <property type="match status" value="1"/>
</dbReference>
<protein>
    <recommendedName>
        <fullName evidence="2">histidine kinase</fullName>
        <ecNumber evidence="2">2.7.13.3</ecNumber>
    </recommendedName>
</protein>
<dbReference type="Gene3D" id="1.10.287.130">
    <property type="match status" value="1"/>
</dbReference>
<keyword evidence="4" id="KW-0808">Transferase</keyword>
<keyword evidence="7" id="KW-0067">ATP-binding</keyword>
<name>A0ABQ1LDQ4_9RHOB</name>
<evidence type="ECO:0000256" key="7">
    <source>
        <dbReference type="ARBA" id="ARBA00022840"/>
    </source>
</evidence>
<dbReference type="InterPro" id="IPR004358">
    <property type="entry name" value="Sig_transdc_His_kin-like_C"/>
</dbReference>
<comment type="caution">
    <text evidence="13">The sequence shown here is derived from an EMBL/GenBank/DDBJ whole genome shotgun (WGS) entry which is preliminary data.</text>
</comment>
<dbReference type="EMBL" id="BMFC01000020">
    <property type="protein sequence ID" value="GGC21236.1"/>
    <property type="molecule type" value="Genomic_DNA"/>
</dbReference>
<keyword evidence="3 9" id="KW-0597">Phosphoprotein</keyword>
<dbReference type="PROSITE" id="PS50110">
    <property type="entry name" value="RESPONSE_REGULATORY"/>
    <property type="match status" value="1"/>
</dbReference>
<dbReference type="InterPro" id="IPR003661">
    <property type="entry name" value="HisK_dim/P_dom"/>
</dbReference>
<dbReference type="PRINTS" id="PR00344">
    <property type="entry name" value="BCTRLSENSOR"/>
</dbReference>
<dbReference type="InterPro" id="IPR001789">
    <property type="entry name" value="Sig_transdc_resp-reg_receiver"/>
</dbReference>
<dbReference type="PANTHER" id="PTHR43065">
    <property type="entry name" value="SENSOR HISTIDINE KINASE"/>
    <property type="match status" value="1"/>
</dbReference>
<keyword evidence="5" id="KW-0547">Nucleotide-binding</keyword>
<dbReference type="InterPro" id="IPR003594">
    <property type="entry name" value="HATPase_dom"/>
</dbReference>
<evidence type="ECO:0000256" key="5">
    <source>
        <dbReference type="ARBA" id="ARBA00022741"/>
    </source>
</evidence>